<gene>
    <name evidence="7" type="ORF">SDC9_212719</name>
</gene>
<reference evidence="7" key="1">
    <citation type="submission" date="2019-08" db="EMBL/GenBank/DDBJ databases">
        <authorList>
            <person name="Kucharzyk K."/>
            <person name="Murdoch R.W."/>
            <person name="Higgins S."/>
            <person name="Loffler F."/>
        </authorList>
    </citation>
    <scope>NUCLEOTIDE SEQUENCE</scope>
</reference>
<evidence type="ECO:0000256" key="1">
    <source>
        <dbReference type="ARBA" id="ARBA00004141"/>
    </source>
</evidence>
<keyword evidence="3 5" id="KW-1133">Transmembrane helix</keyword>
<keyword evidence="4 5" id="KW-0472">Membrane</keyword>
<dbReference type="InterPro" id="IPR013525">
    <property type="entry name" value="ABC2_TM"/>
</dbReference>
<dbReference type="Pfam" id="PF01061">
    <property type="entry name" value="ABC2_membrane"/>
    <property type="match status" value="1"/>
</dbReference>
<dbReference type="GO" id="GO:0140359">
    <property type="term" value="F:ABC-type transporter activity"/>
    <property type="evidence" value="ECO:0007669"/>
    <property type="project" value="InterPro"/>
</dbReference>
<organism evidence="7">
    <name type="scientific">bioreactor metagenome</name>
    <dbReference type="NCBI Taxonomy" id="1076179"/>
    <lineage>
        <taxon>unclassified sequences</taxon>
        <taxon>metagenomes</taxon>
        <taxon>ecological metagenomes</taxon>
    </lineage>
</organism>
<evidence type="ECO:0000256" key="3">
    <source>
        <dbReference type="ARBA" id="ARBA00022989"/>
    </source>
</evidence>
<proteinExistence type="predicted"/>
<accession>A0A645JPF4</accession>
<protein>
    <recommendedName>
        <fullName evidence="6">ABC-2 type transporter transmembrane domain-containing protein</fullName>
    </recommendedName>
</protein>
<evidence type="ECO:0000256" key="5">
    <source>
        <dbReference type="SAM" id="Phobius"/>
    </source>
</evidence>
<dbReference type="PANTHER" id="PTHR43229:SF2">
    <property type="entry name" value="NODULATION PROTEIN J"/>
    <property type="match status" value="1"/>
</dbReference>
<dbReference type="EMBL" id="VSSQ01146568">
    <property type="protein sequence ID" value="MPN64940.1"/>
    <property type="molecule type" value="Genomic_DNA"/>
</dbReference>
<dbReference type="PANTHER" id="PTHR43229">
    <property type="entry name" value="NODULATION PROTEIN J"/>
    <property type="match status" value="1"/>
</dbReference>
<sequence>MVLSVLSSASIVFFITTFLRSVNAFATVSTILGTLIGFLTGIYIPIGQLPEGVQSVVKVFPVSHAGALFRQVMMERPLDQVFAGAPAAMAADFKVSMGVVYRFGDGLTTPLFSIIVLAVTAAVFYTLATLSVSRKRR</sequence>
<evidence type="ECO:0000259" key="6">
    <source>
        <dbReference type="Pfam" id="PF01061"/>
    </source>
</evidence>
<feature type="transmembrane region" description="Helical" evidence="5">
    <location>
        <begin position="111"/>
        <end position="132"/>
    </location>
</feature>
<dbReference type="InterPro" id="IPR051784">
    <property type="entry name" value="Nod_factor_ABC_transporter"/>
</dbReference>
<keyword evidence="2 5" id="KW-0812">Transmembrane</keyword>
<evidence type="ECO:0000313" key="7">
    <source>
        <dbReference type="EMBL" id="MPN64940.1"/>
    </source>
</evidence>
<dbReference type="GO" id="GO:0016020">
    <property type="term" value="C:membrane"/>
    <property type="evidence" value="ECO:0007669"/>
    <property type="project" value="UniProtKB-SubCell"/>
</dbReference>
<comment type="caution">
    <text evidence="7">The sequence shown here is derived from an EMBL/GenBank/DDBJ whole genome shotgun (WGS) entry which is preliminary data.</text>
</comment>
<feature type="domain" description="ABC-2 type transporter transmembrane" evidence="6">
    <location>
        <begin position="1"/>
        <end position="73"/>
    </location>
</feature>
<comment type="subcellular location">
    <subcellularLocation>
        <location evidence="1">Membrane</location>
        <topology evidence="1">Multi-pass membrane protein</topology>
    </subcellularLocation>
</comment>
<name>A0A645JPF4_9ZZZZ</name>
<evidence type="ECO:0000256" key="4">
    <source>
        <dbReference type="ARBA" id="ARBA00023136"/>
    </source>
</evidence>
<dbReference type="AlphaFoldDB" id="A0A645JPF4"/>
<evidence type="ECO:0000256" key="2">
    <source>
        <dbReference type="ARBA" id="ARBA00022692"/>
    </source>
</evidence>